<accession>A0A318R6F4</accession>
<keyword evidence="13 17" id="KW-0961">Cell wall biogenesis/degradation</keyword>
<feature type="transmembrane region" description="Helical" evidence="17">
    <location>
        <begin position="49"/>
        <end position="67"/>
    </location>
</feature>
<dbReference type="NCBIfam" id="NF001394">
    <property type="entry name" value="PRK00281.2-5"/>
    <property type="match status" value="1"/>
</dbReference>
<name>A0A318R6F4_PROMR</name>
<evidence type="ECO:0000256" key="8">
    <source>
        <dbReference type="ARBA" id="ARBA00022960"/>
    </source>
</evidence>
<evidence type="ECO:0000313" key="18">
    <source>
        <dbReference type="EMBL" id="PYE03288.1"/>
    </source>
</evidence>
<evidence type="ECO:0000256" key="5">
    <source>
        <dbReference type="ARBA" id="ARBA00022475"/>
    </source>
</evidence>
<keyword evidence="8 17" id="KW-0133">Cell shape</keyword>
<comment type="subcellular location">
    <subcellularLocation>
        <location evidence="1 17">Cell membrane</location>
        <topology evidence="1 17">Multi-pass membrane protein</topology>
    </subcellularLocation>
</comment>
<dbReference type="PANTHER" id="PTHR30622:SF4">
    <property type="entry name" value="UNDECAPRENYL-DIPHOSPHATASE"/>
    <property type="match status" value="1"/>
</dbReference>
<comment type="similarity">
    <text evidence="2 17">Belongs to the UppP family.</text>
</comment>
<dbReference type="GO" id="GO:0008360">
    <property type="term" value="P:regulation of cell shape"/>
    <property type="evidence" value="ECO:0007669"/>
    <property type="project" value="UniProtKB-KW"/>
</dbReference>
<dbReference type="GO" id="GO:0009252">
    <property type="term" value="P:peptidoglycan biosynthetic process"/>
    <property type="evidence" value="ECO:0007669"/>
    <property type="project" value="UniProtKB-KW"/>
</dbReference>
<dbReference type="EC" id="3.6.1.27" evidence="3 17"/>
<comment type="caution">
    <text evidence="18">The sequence shown here is derived from an EMBL/GenBank/DDBJ whole genome shotgun (WGS) entry which is preliminary data.</text>
</comment>
<evidence type="ECO:0000256" key="14">
    <source>
        <dbReference type="ARBA" id="ARBA00032707"/>
    </source>
</evidence>
<evidence type="ECO:0000256" key="13">
    <source>
        <dbReference type="ARBA" id="ARBA00023316"/>
    </source>
</evidence>
<evidence type="ECO:0000256" key="4">
    <source>
        <dbReference type="ARBA" id="ARBA00021581"/>
    </source>
</evidence>
<evidence type="ECO:0000256" key="15">
    <source>
        <dbReference type="ARBA" id="ARBA00032932"/>
    </source>
</evidence>
<evidence type="ECO:0000256" key="6">
    <source>
        <dbReference type="ARBA" id="ARBA00022692"/>
    </source>
</evidence>
<evidence type="ECO:0000256" key="3">
    <source>
        <dbReference type="ARBA" id="ARBA00012374"/>
    </source>
</evidence>
<feature type="transmembrane region" description="Helical" evidence="17">
    <location>
        <begin position="7"/>
        <end position="29"/>
    </location>
</feature>
<keyword evidence="6 17" id="KW-0812">Transmembrane</keyword>
<evidence type="ECO:0000256" key="17">
    <source>
        <dbReference type="HAMAP-Rule" id="MF_01006"/>
    </source>
</evidence>
<evidence type="ECO:0000256" key="7">
    <source>
        <dbReference type="ARBA" id="ARBA00022801"/>
    </source>
</evidence>
<dbReference type="EMBL" id="QJUE01000002">
    <property type="protein sequence ID" value="PYE03288.1"/>
    <property type="molecule type" value="Genomic_DNA"/>
</dbReference>
<dbReference type="PANTHER" id="PTHR30622">
    <property type="entry name" value="UNDECAPRENYL-DIPHOSPHATASE"/>
    <property type="match status" value="1"/>
</dbReference>
<organism evidence="18 19">
    <name type="scientific">Prochlorococcus marinus XMU1408</name>
    <dbReference type="NCBI Taxonomy" id="2213228"/>
    <lineage>
        <taxon>Bacteria</taxon>
        <taxon>Bacillati</taxon>
        <taxon>Cyanobacteriota</taxon>
        <taxon>Cyanophyceae</taxon>
        <taxon>Synechococcales</taxon>
        <taxon>Prochlorococcaceae</taxon>
        <taxon>Prochlorococcus</taxon>
    </lineage>
</organism>
<keyword evidence="11 17" id="KW-0472">Membrane</keyword>
<dbReference type="AlphaFoldDB" id="A0A318R6F4"/>
<evidence type="ECO:0000256" key="1">
    <source>
        <dbReference type="ARBA" id="ARBA00004651"/>
    </source>
</evidence>
<keyword evidence="12 17" id="KW-0046">Antibiotic resistance</keyword>
<dbReference type="HAMAP" id="MF_01006">
    <property type="entry name" value="Undec_diphosphatase"/>
    <property type="match status" value="1"/>
</dbReference>
<comment type="catalytic activity">
    <reaction evidence="16 17">
        <text>di-trans,octa-cis-undecaprenyl diphosphate + H2O = di-trans,octa-cis-undecaprenyl phosphate + phosphate + H(+)</text>
        <dbReference type="Rhea" id="RHEA:28094"/>
        <dbReference type="ChEBI" id="CHEBI:15377"/>
        <dbReference type="ChEBI" id="CHEBI:15378"/>
        <dbReference type="ChEBI" id="CHEBI:43474"/>
        <dbReference type="ChEBI" id="CHEBI:58405"/>
        <dbReference type="ChEBI" id="CHEBI:60392"/>
        <dbReference type="EC" id="3.6.1.27"/>
    </reaction>
</comment>
<evidence type="ECO:0000256" key="11">
    <source>
        <dbReference type="ARBA" id="ARBA00023136"/>
    </source>
</evidence>
<dbReference type="OrthoDB" id="9808289at2"/>
<dbReference type="GO" id="GO:0005886">
    <property type="term" value="C:plasma membrane"/>
    <property type="evidence" value="ECO:0007669"/>
    <property type="project" value="UniProtKB-SubCell"/>
</dbReference>
<gene>
    <name evidence="17" type="primary">uppP</name>
    <name evidence="18" type="ORF">DNJ73_04515</name>
</gene>
<dbReference type="GO" id="GO:0071555">
    <property type="term" value="P:cell wall organization"/>
    <property type="evidence" value="ECO:0007669"/>
    <property type="project" value="UniProtKB-KW"/>
</dbReference>
<comment type="miscellaneous">
    <text evidence="17">Bacitracin is thought to be involved in the inhibition of peptidoglycan synthesis by sequestering undecaprenyl diphosphate, thereby reducing the pool of lipid carrier available.</text>
</comment>
<dbReference type="RefSeq" id="WP_158466766.1">
    <property type="nucleotide sequence ID" value="NZ_QJUE01000002.1"/>
</dbReference>
<evidence type="ECO:0000256" key="12">
    <source>
        <dbReference type="ARBA" id="ARBA00023251"/>
    </source>
</evidence>
<keyword evidence="5 17" id="KW-1003">Cell membrane</keyword>
<feature type="transmembrane region" description="Helical" evidence="17">
    <location>
        <begin position="261"/>
        <end position="277"/>
    </location>
</feature>
<comment type="function">
    <text evidence="17">Catalyzes the dephosphorylation of undecaprenyl diphosphate (UPP). Confers resistance to bacitracin.</text>
</comment>
<evidence type="ECO:0000256" key="2">
    <source>
        <dbReference type="ARBA" id="ARBA00010621"/>
    </source>
</evidence>
<keyword evidence="9 17" id="KW-0573">Peptidoglycan synthesis</keyword>
<feature type="transmembrane region" description="Helical" evidence="17">
    <location>
        <begin position="198"/>
        <end position="222"/>
    </location>
</feature>
<keyword evidence="7 17" id="KW-0378">Hydrolase</keyword>
<keyword evidence="10 17" id="KW-1133">Transmembrane helix</keyword>
<evidence type="ECO:0000256" key="9">
    <source>
        <dbReference type="ARBA" id="ARBA00022984"/>
    </source>
</evidence>
<dbReference type="GO" id="GO:0050380">
    <property type="term" value="F:undecaprenyl-diphosphatase activity"/>
    <property type="evidence" value="ECO:0007669"/>
    <property type="project" value="UniProtKB-UniRule"/>
</dbReference>
<proteinExistence type="inferred from homology"/>
<evidence type="ECO:0000256" key="16">
    <source>
        <dbReference type="ARBA" id="ARBA00047594"/>
    </source>
</evidence>
<feature type="transmembrane region" description="Helical" evidence="17">
    <location>
        <begin position="234"/>
        <end position="255"/>
    </location>
</feature>
<feature type="transmembrane region" description="Helical" evidence="17">
    <location>
        <begin position="123"/>
        <end position="148"/>
    </location>
</feature>
<dbReference type="GO" id="GO:0046677">
    <property type="term" value="P:response to antibiotic"/>
    <property type="evidence" value="ECO:0007669"/>
    <property type="project" value="UniProtKB-UniRule"/>
</dbReference>
<feature type="transmembrane region" description="Helical" evidence="17">
    <location>
        <begin position="95"/>
        <end position="117"/>
    </location>
</feature>
<protein>
    <recommendedName>
        <fullName evidence="4 17">Undecaprenyl-diphosphatase</fullName>
        <ecNumber evidence="3 17">3.6.1.27</ecNumber>
    </recommendedName>
    <alternativeName>
        <fullName evidence="15 17">Bacitracin resistance protein</fullName>
    </alternativeName>
    <alternativeName>
        <fullName evidence="14 17">Undecaprenyl pyrophosphate phosphatase</fullName>
    </alternativeName>
</protein>
<sequence length="278" mass="30890">MPELNHFIVDCFQSFLLGIIQGITEFLPISSSAHLKVVPYFLGWNDPGVSISASLQLGSAFAIVYYFRKDIGLIINSFIAIYNHRQPFKDENTKLATYIFVASIPIMILGLLIKIYWPGFSDSYFRGLFSIAIISIIMSLLLAISELCCDKKKLFNDIKLSDIFLLGISQSLAIFPGVSRSGITLTSALFSGIERKTAARISFLVGIPAISISGFVELFSIYRTSTAIDILPTIIGIISSFISSIISIDLLLRFLARNNTFIFIYYRLAFGTLILSIM</sequence>
<dbReference type="InterPro" id="IPR003824">
    <property type="entry name" value="UppP"/>
</dbReference>
<evidence type="ECO:0000313" key="19">
    <source>
        <dbReference type="Proteomes" id="UP000247807"/>
    </source>
</evidence>
<dbReference type="Pfam" id="PF02673">
    <property type="entry name" value="BacA"/>
    <property type="match status" value="1"/>
</dbReference>
<dbReference type="Proteomes" id="UP000247807">
    <property type="component" value="Unassembled WGS sequence"/>
</dbReference>
<dbReference type="NCBIfam" id="TIGR00753">
    <property type="entry name" value="undec_PP_bacA"/>
    <property type="match status" value="1"/>
</dbReference>
<evidence type="ECO:0000256" key="10">
    <source>
        <dbReference type="ARBA" id="ARBA00022989"/>
    </source>
</evidence>
<reference evidence="18 19" key="1">
    <citation type="journal article" date="2018" name="Appl. Environ. Microbiol.">
        <title>Genome rearrangement shapes Prochlorococcus ecological adaptation.</title>
        <authorList>
            <person name="Yan W."/>
            <person name="Wei S."/>
            <person name="Wang Q."/>
            <person name="Xiao X."/>
            <person name="Zeng Q."/>
            <person name="Jiao N."/>
            <person name="Zhang R."/>
        </authorList>
    </citation>
    <scope>NUCLEOTIDE SEQUENCE [LARGE SCALE GENOMIC DNA]</scope>
    <source>
        <strain evidence="18 19">XMU1408</strain>
    </source>
</reference>